<keyword evidence="4" id="KW-0285">Flavoprotein</keyword>
<gene>
    <name evidence="11" type="ORF">MNBD_GAMMA02-1468</name>
</gene>
<keyword evidence="6" id="KW-0479">Metal-binding</keyword>
<sequence>MRMIVNCILDIKSFILLSVLFLVACQHQAATVSKHQLFVFGTLVEINIWHHDAKQTQQAVDEISATFNVMHHQWHAWKPGRLSTINQALRANQSVLVTTEEAEFIKQTITQAKLSDHMFNPVIGELIHLWGFHTDDYPLLTPPPSKTEIKRLVEQQLTVDDLWFDGLQLSSHNPSVWLDFGGIAKGYAVDRAIRILAKHNITNAIVNAGGDLRSIGSKGGTPWRVAIQSPSDWSLVAELLIDGDEAVFTSGNYQRYKEFDGQRYAHIIDPSTGLPVSEVVSATVITKIGVDADAAATALVVAGSENWLEIAQQMGIDQALIINDQQQCLGTSAMIKRLENLSITCQILN</sequence>
<dbReference type="PROSITE" id="PS51257">
    <property type="entry name" value="PROKAR_LIPOPROTEIN"/>
    <property type="match status" value="1"/>
</dbReference>
<dbReference type="AlphaFoldDB" id="A0A3B0WBQ9"/>
<dbReference type="GO" id="GO:0046872">
    <property type="term" value="F:metal ion binding"/>
    <property type="evidence" value="ECO:0007669"/>
    <property type="project" value="UniProtKB-KW"/>
</dbReference>
<keyword evidence="5 11" id="KW-0808">Transferase</keyword>
<evidence type="ECO:0000256" key="1">
    <source>
        <dbReference type="ARBA" id="ARBA00001946"/>
    </source>
</evidence>
<keyword evidence="8" id="KW-0460">Magnesium</keyword>
<organism evidence="11">
    <name type="scientific">hydrothermal vent metagenome</name>
    <dbReference type="NCBI Taxonomy" id="652676"/>
    <lineage>
        <taxon>unclassified sequences</taxon>
        <taxon>metagenomes</taxon>
        <taxon>ecological metagenomes</taxon>
    </lineage>
</organism>
<evidence type="ECO:0000313" key="11">
    <source>
        <dbReference type="EMBL" id="VAW48177.1"/>
    </source>
</evidence>
<keyword evidence="7" id="KW-0274">FAD</keyword>
<dbReference type="PANTHER" id="PTHR30040">
    <property type="entry name" value="THIAMINE BIOSYNTHESIS LIPOPROTEIN APBE"/>
    <property type="match status" value="1"/>
</dbReference>
<comment type="catalytic activity">
    <reaction evidence="10">
        <text>L-threonyl-[protein] + FAD = FMN-L-threonyl-[protein] + AMP + H(+)</text>
        <dbReference type="Rhea" id="RHEA:36847"/>
        <dbReference type="Rhea" id="RHEA-COMP:11060"/>
        <dbReference type="Rhea" id="RHEA-COMP:11061"/>
        <dbReference type="ChEBI" id="CHEBI:15378"/>
        <dbReference type="ChEBI" id="CHEBI:30013"/>
        <dbReference type="ChEBI" id="CHEBI:57692"/>
        <dbReference type="ChEBI" id="CHEBI:74257"/>
        <dbReference type="ChEBI" id="CHEBI:456215"/>
        <dbReference type="EC" id="2.7.1.180"/>
    </reaction>
</comment>
<evidence type="ECO:0000256" key="8">
    <source>
        <dbReference type="ARBA" id="ARBA00022842"/>
    </source>
</evidence>
<protein>
    <recommendedName>
        <fullName evidence="3">FAD:protein FMN transferase</fullName>
        <ecNumber evidence="2">2.7.1.180</ecNumber>
    </recommendedName>
    <alternativeName>
        <fullName evidence="9">Flavin transferase</fullName>
    </alternativeName>
</protein>
<dbReference type="InterPro" id="IPR003374">
    <property type="entry name" value="ApbE-like_sf"/>
</dbReference>
<name>A0A3B0WBQ9_9ZZZZ</name>
<evidence type="ECO:0000256" key="5">
    <source>
        <dbReference type="ARBA" id="ARBA00022679"/>
    </source>
</evidence>
<reference evidence="11" key="1">
    <citation type="submission" date="2018-06" db="EMBL/GenBank/DDBJ databases">
        <authorList>
            <person name="Zhirakovskaya E."/>
        </authorList>
    </citation>
    <scope>NUCLEOTIDE SEQUENCE</scope>
</reference>
<dbReference type="EMBL" id="UOFA01000392">
    <property type="protein sequence ID" value="VAW48177.1"/>
    <property type="molecule type" value="Genomic_DNA"/>
</dbReference>
<evidence type="ECO:0000256" key="4">
    <source>
        <dbReference type="ARBA" id="ARBA00022630"/>
    </source>
</evidence>
<dbReference type="SUPFAM" id="SSF143631">
    <property type="entry name" value="ApbE-like"/>
    <property type="match status" value="1"/>
</dbReference>
<dbReference type="EC" id="2.7.1.180" evidence="2"/>
<dbReference type="Gene3D" id="3.10.520.10">
    <property type="entry name" value="ApbE-like domains"/>
    <property type="match status" value="1"/>
</dbReference>
<dbReference type="PIRSF" id="PIRSF006268">
    <property type="entry name" value="ApbE"/>
    <property type="match status" value="1"/>
</dbReference>
<accession>A0A3B0WBQ9</accession>
<evidence type="ECO:0000256" key="10">
    <source>
        <dbReference type="ARBA" id="ARBA00048540"/>
    </source>
</evidence>
<evidence type="ECO:0000256" key="3">
    <source>
        <dbReference type="ARBA" id="ARBA00016337"/>
    </source>
</evidence>
<proteinExistence type="predicted"/>
<dbReference type="PANTHER" id="PTHR30040:SF2">
    <property type="entry name" value="FAD:PROTEIN FMN TRANSFERASE"/>
    <property type="match status" value="1"/>
</dbReference>
<evidence type="ECO:0000256" key="7">
    <source>
        <dbReference type="ARBA" id="ARBA00022827"/>
    </source>
</evidence>
<evidence type="ECO:0000256" key="6">
    <source>
        <dbReference type="ARBA" id="ARBA00022723"/>
    </source>
</evidence>
<dbReference type="InterPro" id="IPR024932">
    <property type="entry name" value="ApbE"/>
</dbReference>
<dbReference type="Pfam" id="PF02424">
    <property type="entry name" value="ApbE"/>
    <property type="match status" value="1"/>
</dbReference>
<dbReference type="GO" id="GO:0016740">
    <property type="term" value="F:transferase activity"/>
    <property type="evidence" value="ECO:0007669"/>
    <property type="project" value="UniProtKB-KW"/>
</dbReference>
<evidence type="ECO:0000256" key="9">
    <source>
        <dbReference type="ARBA" id="ARBA00031306"/>
    </source>
</evidence>
<comment type="cofactor">
    <cofactor evidence="1">
        <name>Mg(2+)</name>
        <dbReference type="ChEBI" id="CHEBI:18420"/>
    </cofactor>
</comment>
<evidence type="ECO:0000256" key="2">
    <source>
        <dbReference type="ARBA" id="ARBA00011955"/>
    </source>
</evidence>